<evidence type="ECO:0000259" key="2">
    <source>
        <dbReference type="Pfam" id="PF13243"/>
    </source>
</evidence>
<dbReference type="GO" id="GO:0016866">
    <property type="term" value="F:intramolecular transferase activity"/>
    <property type="evidence" value="ECO:0007669"/>
    <property type="project" value="InterPro"/>
</dbReference>
<dbReference type="InterPro" id="IPR008930">
    <property type="entry name" value="Terpenoid_cyclase/PrenylTrfase"/>
</dbReference>
<proteinExistence type="predicted"/>
<dbReference type="PANTHER" id="PTHR11764">
    <property type="entry name" value="TERPENE CYCLASE/MUTASE FAMILY MEMBER"/>
    <property type="match status" value="1"/>
</dbReference>
<dbReference type="PANTHER" id="PTHR11764:SF82">
    <property type="entry name" value="TERPENE CYCLASE_MUTASE FAMILY MEMBER"/>
    <property type="match status" value="1"/>
</dbReference>
<dbReference type="SUPFAM" id="SSF48239">
    <property type="entry name" value="Terpenoid cyclases/Protein prenyltransferases"/>
    <property type="match status" value="1"/>
</dbReference>
<accession>A0AAD9SPB0</accession>
<evidence type="ECO:0000256" key="1">
    <source>
        <dbReference type="ARBA" id="ARBA00022737"/>
    </source>
</evidence>
<name>A0AAD9SPB0_PHOAM</name>
<dbReference type="Gene3D" id="1.50.10.20">
    <property type="match status" value="1"/>
</dbReference>
<sequence>MTRGLCDAGVSVHDPRLEKAVSWLERRQLMGSKGDWRVYSPNSIPGGFSFEYYNEWYPDVDDTAAAILAMIIQNPHATHSKAVVQATKRICGMQNKDGGWGAFDVDNDKLWLNKIPFSDMDSLCDPSSADVTGHILEAFGLLIRKGQEHKIEIDEGLLGQIVRASHRGISYLAHTQETSGAWYGRWGVNYIYGTSNVLCGLSYFIEDDQVMSMRVSGSQWIKTVQNSDGGWGESLETYGDPEKQGIGSSTPSQTAWALMALLTTCTSNDEAVVRGVEYLIRNQDDVRGNGVSWSEKLFTGTGFPNFLYIGYTLYRHYFPLMALGRFISSSGEFCEH</sequence>
<dbReference type="InterPro" id="IPR018333">
    <property type="entry name" value="Squalene_cyclase"/>
</dbReference>
<organism evidence="3 4">
    <name type="scientific">Phomopsis amygdali</name>
    <name type="common">Fusicoccum amygdali</name>
    <dbReference type="NCBI Taxonomy" id="1214568"/>
    <lineage>
        <taxon>Eukaryota</taxon>
        <taxon>Fungi</taxon>
        <taxon>Dikarya</taxon>
        <taxon>Ascomycota</taxon>
        <taxon>Pezizomycotina</taxon>
        <taxon>Sordariomycetes</taxon>
        <taxon>Sordariomycetidae</taxon>
        <taxon>Diaporthales</taxon>
        <taxon>Diaporthaceae</taxon>
        <taxon>Diaporthe</taxon>
    </lineage>
</organism>
<dbReference type="AlphaFoldDB" id="A0AAD9SPB0"/>
<feature type="domain" description="Squalene cyclase C-terminal" evidence="2">
    <location>
        <begin position="4"/>
        <end position="326"/>
    </location>
</feature>
<dbReference type="InterPro" id="IPR032696">
    <property type="entry name" value="SQ_cyclase_C"/>
</dbReference>
<dbReference type="EMBL" id="JAUJFL010000001">
    <property type="protein sequence ID" value="KAK2613147.1"/>
    <property type="molecule type" value="Genomic_DNA"/>
</dbReference>
<comment type="caution">
    <text evidence="3">The sequence shown here is derived from an EMBL/GenBank/DDBJ whole genome shotgun (WGS) entry which is preliminary data.</text>
</comment>
<gene>
    <name evidence="3" type="ORF">N8I77_000074</name>
</gene>
<evidence type="ECO:0000313" key="4">
    <source>
        <dbReference type="Proteomes" id="UP001265746"/>
    </source>
</evidence>
<keyword evidence="4" id="KW-1185">Reference proteome</keyword>
<dbReference type="CDD" id="cd02889">
    <property type="entry name" value="SQCY"/>
    <property type="match status" value="1"/>
</dbReference>
<evidence type="ECO:0000313" key="3">
    <source>
        <dbReference type="EMBL" id="KAK2613147.1"/>
    </source>
</evidence>
<dbReference type="GO" id="GO:0016104">
    <property type="term" value="P:triterpenoid biosynthetic process"/>
    <property type="evidence" value="ECO:0007669"/>
    <property type="project" value="InterPro"/>
</dbReference>
<dbReference type="Pfam" id="PF13243">
    <property type="entry name" value="SQHop_cyclase_C"/>
    <property type="match status" value="1"/>
</dbReference>
<reference evidence="3" key="1">
    <citation type="submission" date="2023-06" db="EMBL/GenBank/DDBJ databases">
        <authorList>
            <person name="Noh H."/>
        </authorList>
    </citation>
    <scope>NUCLEOTIDE SEQUENCE</scope>
    <source>
        <strain evidence="3">DUCC20226</strain>
    </source>
</reference>
<protein>
    <recommendedName>
        <fullName evidence="2">Squalene cyclase C-terminal domain-containing protein</fullName>
    </recommendedName>
</protein>
<dbReference type="GO" id="GO:0005811">
    <property type="term" value="C:lipid droplet"/>
    <property type="evidence" value="ECO:0007669"/>
    <property type="project" value="InterPro"/>
</dbReference>
<dbReference type="Proteomes" id="UP001265746">
    <property type="component" value="Unassembled WGS sequence"/>
</dbReference>
<keyword evidence="1" id="KW-0677">Repeat</keyword>